<feature type="region of interest" description="Disordered" evidence="1">
    <location>
        <begin position="1"/>
        <end position="52"/>
    </location>
</feature>
<sequence length="70" mass="7878">MMSTGIVASALSPHHGGQNRQSTDLDFHCDHDHDDRRHPGKHRDLLEPARPDCVGPARLAGSWLNTRWRS</sequence>
<dbReference type="AlphaFoldDB" id="A0PRK1"/>
<proteinExistence type="predicted"/>
<gene>
    <name evidence="2" type="ordered locus">MUL_5106</name>
</gene>
<dbReference type="Proteomes" id="UP000000765">
    <property type="component" value="Chromosome"/>
</dbReference>
<name>A0PRK1_MYCUA</name>
<evidence type="ECO:0000313" key="2">
    <source>
        <dbReference type="EMBL" id="ABL04970.1"/>
    </source>
</evidence>
<dbReference type="EMBL" id="CP000325">
    <property type="protein sequence ID" value="ABL04970.1"/>
    <property type="molecule type" value="Genomic_DNA"/>
</dbReference>
<feature type="compositionally biased region" description="Basic and acidic residues" evidence="1">
    <location>
        <begin position="23"/>
        <end position="50"/>
    </location>
</feature>
<evidence type="ECO:0000313" key="3">
    <source>
        <dbReference type="Proteomes" id="UP000000765"/>
    </source>
</evidence>
<dbReference type="HOGENOM" id="CLU_2753556_0_0_11"/>
<dbReference type="KEGG" id="mul:MUL_5106"/>
<dbReference type="eggNOG" id="ENOG50322A2">
    <property type="taxonomic scope" value="Bacteria"/>
</dbReference>
<reference evidence="2 3" key="1">
    <citation type="journal article" date="2007" name="Genome Res.">
        <title>Reductive evolution and niche adaptation inferred from the genome of Mycobacterium ulcerans, the causative agent of Buruli ulcer.</title>
        <authorList>
            <person name="Stinear T.P."/>
            <person name="Seemann T."/>
            <person name="Pidot S."/>
            <person name="Frigui W."/>
            <person name="Reysset G."/>
            <person name="Garnier T."/>
            <person name="Meurice G."/>
            <person name="Simon D."/>
            <person name="Bouchier C."/>
            <person name="Ma L."/>
            <person name="Tichit M."/>
            <person name="Porter J.L."/>
            <person name="Ryan J."/>
            <person name="Johnson P.D."/>
            <person name="Davies J.K."/>
            <person name="Jenkin G.A."/>
            <person name="Small P.L."/>
            <person name="Jones L.M."/>
            <person name="Tekaia F."/>
            <person name="Laval F."/>
            <person name="Daffe M."/>
            <person name="Parkhill J."/>
            <person name="Cole S.T."/>
        </authorList>
    </citation>
    <scope>NUCLEOTIDE SEQUENCE [LARGE SCALE GENOMIC DNA]</scope>
    <source>
        <strain evidence="2 3">Agy99</strain>
    </source>
</reference>
<accession>A0PRK1</accession>
<organism evidence="2 3">
    <name type="scientific">Mycobacterium ulcerans (strain Agy99)</name>
    <dbReference type="NCBI Taxonomy" id="362242"/>
    <lineage>
        <taxon>Bacteria</taxon>
        <taxon>Bacillati</taxon>
        <taxon>Actinomycetota</taxon>
        <taxon>Actinomycetes</taxon>
        <taxon>Mycobacteriales</taxon>
        <taxon>Mycobacteriaceae</taxon>
        <taxon>Mycobacterium</taxon>
        <taxon>Mycobacterium ulcerans group</taxon>
    </lineage>
</organism>
<evidence type="ECO:0000256" key="1">
    <source>
        <dbReference type="SAM" id="MobiDB-lite"/>
    </source>
</evidence>
<protein>
    <submittedName>
        <fullName evidence="2">Uncharacterized protein</fullName>
    </submittedName>
</protein>